<dbReference type="AlphaFoldDB" id="A0A0E9WD81"/>
<protein>
    <submittedName>
        <fullName evidence="1">Uncharacterized protein</fullName>
    </submittedName>
</protein>
<name>A0A0E9WD81_ANGAN</name>
<sequence>MEFRVGGVRVQHTICEPHFPSASLESEATWRTWRDRTSDVVHLQCNHGNSAVNSFRLPFKLKGEVAVFFVFF</sequence>
<proteinExistence type="predicted"/>
<organism evidence="1">
    <name type="scientific">Anguilla anguilla</name>
    <name type="common">European freshwater eel</name>
    <name type="synonym">Muraena anguilla</name>
    <dbReference type="NCBI Taxonomy" id="7936"/>
    <lineage>
        <taxon>Eukaryota</taxon>
        <taxon>Metazoa</taxon>
        <taxon>Chordata</taxon>
        <taxon>Craniata</taxon>
        <taxon>Vertebrata</taxon>
        <taxon>Euteleostomi</taxon>
        <taxon>Actinopterygii</taxon>
        <taxon>Neopterygii</taxon>
        <taxon>Teleostei</taxon>
        <taxon>Anguilliformes</taxon>
        <taxon>Anguillidae</taxon>
        <taxon>Anguilla</taxon>
    </lineage>
</organism>
<dbReference type="EMBL" id="GBXM01020233">
    <property type="protein sequence ID" value="JAH88344.1"/>
    <property type="molecule type" value="Transcribed_RNA"/>
</dbReference>
<reference evidence="1" key="2">
    <citation type="journal article" date="2015" name="Fish Shellfish Immunol.">
        <title>Early steps in the European eel (Anguilla anguilla)-Vibrio vulnificus interaction in the gills: Role of the RtxA13 toxin.</title>
        <authorList>
            <person name="Callol A."/>
            <person name="Pajuelo D."/>
            <person name="Ebbesson L."/>
            <person name="Teles M."/>
            <person name="MacKenzie S."/>
            <person name="Amaro C."/>
        </authorList>
    </citation>
    <scope>NUCLEOTIDE SEQUENCE</scope>
</reference>
<accession>A0A0E9WD81</accession>
<reference evidence="1" key="1">
    <citation type="submission" date="2014-11" db="EMBL/GenBank/DDBJ databases">
        <authorList>
            <person name="Amaro Gonzalez C."/>
        </authorList>
    </citation>
    <scope>NUCLEOTIDE SEQUENCE</scope>
</reference>
<evidence type="ECO:0000313" key="1">
    <source>
        <dbReference type="EMBL" id="JAH88344.1"/>
    </source>
</evidence>